<gene>
    <name evidence="2" type="ORF">FNF29_03562</name>
</gene>
<keyword evidence="1" id="KW-1133">Transmembrane helix</keyword>
<name>A0A5A8CJ24_CAFRO</name>
<dbReference type="AlphaFoldDB" id="A0A5A8CJ24"/>
<reference evidence="2 3" key="1">
    <citation type="submission" date="2019-07" db="EMBL/GenBank/DDBJ databases">
        <title>Genomes of Cafeteria roenbergensis.</title>
        <authorList>
            <person name="Fischer M.G."/>
            <person name="Hackl T."/>
            <person name="Roman M."/>
        </authorList>
    </citation>
    <scope>NUCLEOTIDE SEQUENCE [LARGE SCALE GENOMIC DNA]</scope>
    <source>
        <strain evidence="2 3">BVI</strain>
    </source>
</reference>
<accession>A0A5A8CJ24</accession>
<proteinExistence type="predicted"/>
<sequence>MAMPDVYELRVPFTLAKQEEQAVASVSAFMREPLAGLEGALQEQFSAAAGSDGAGLRVVIERLGQPLTPAERSHHEMVLGAMFGEQWEVQLHQAAGAPALRAPINGGGKLGSTGTAIRSAVRRNFAYLGAGISFVAFALLGLQEAASMVLSSFSSKDEDGEE</sequence>
<dbReference type="EMBL" id="VLTN01000018">
    <property type="protein sequence ID" value="KAA0153042.1"/>
    <property type="molecule type" value="Genomic_DNA"/>
</dbReference>
<evidence type="ECO:0000256" key="1">
    <source>
        <dbReference type="SAM" id="Phobius"/>
    </source>
</evidence>
<keyword evidence="1" id="KW-0472">Membrane</keyword>
<keyword evidence="1" id="KW-0812">Transmembrane</keyword>
<protein>
    <submittedName>
        <fullName evidence="2">Uncharacterized protein</fullName>
    </submittedName>
</protein>
<organism evidence="2 3">
    <name type="scientific">Cafeteria roenbergensis</name>
    <name type="common">Marine flagellate</name>
    <dbReference type="NCBI Taxonomy" id="33653"/>
    <lineage>
        <taxon>Eukaryota</taxon>
        <taxon>Sar</taxon>
        <taxon>Stramenopiles</taxon>
        <taxon>Bigyra</taxon>
        <taxon>Opalozoa</taxon>
        <taxon>Bicosoecida</taxon>
        <taxon>Cafeteriaceae</taxon>
        <taxon>Cafeteria</taxon>
    </lineage>
</organism>
<evidence type="ECO:0000313" key="3">
    <source>
        <dbReference type="Proteomes" id="UP000323011"/>
    </source>
</evidence>
<comment type="caution">
    <text evidence="2">The sequence shown here is derived from an EMBL/GenBank/DDBJ whole genome shotgun (WGS) entry which is preliminary data.</text>
</comment>
<keyword evidence="3" id="KW-1185">Reference proteome</keyword>
<dbReference type="Proteomes" id="UP000323011">
    <property type="component" value="Unassembled WGS sequence"/>
</dbReference>
<evidence type="ECO:0000313" key="2">
    <source>
        <dbReference type="EMBL" id="KAA0153042.1"/>
    </source>
</evidence>
<feature type="transmembrane region" description="Helical" evidence="1">
    <location>
        <begin position="125"/>
        <end position="142"/>
    </location>
</feature>